<dbReference type="GO" id="GO:0005829">
    <property type="term" value="C:cytosol"/>
    <property type="evidence" value="ECO:0007669"/>
    <property type="project" value="TreeGrafter"/>
</dbReference>
<name>A0AAE0AS75_9ROSI</name>
<dbReference type="AlphaFoldDB" id="A0AAE0AS75"/>
<dbReference type="InterPro" id="IPR032675">
    <property type="entry name" value="LRR_dom_sf"/>
</dbReference>
<dbReference type="PANTHER" id="PTHR24113">
    <property type="entry name" value="RAN GTPASE-ACTIVATING PROTEIN 1"/>
    <property type="match status" value="1"/>
</dbReference>
<dbReference type="GO" id="GO:0031267">
    <property type="term" value="F:small GTPase binding"/>
    <property type="evidence" value="ECO:0007669"/>
    <property type="project" value="TreeGrafter"/>
</dbReference>
<gene>
    <name evidence="1" type="ORF">Dsin_010268</name>
</gene>
<dbReference type="GO" id="GO:0005634">
    <property type="term" value="C:nucleus"/>
    <property type="evidence" value="ECO:0007669"/>
    <property type="project" value="TreeGrafter"/>
</dbReference>
<dbReference type="PANTHER" id="PTHR24113:SF15">
    <property type="entry name" value="NACHT DOMAIN-CONTAINING PROTEIN"/>
    <property type="match status" value="1"/>
</dbReference>
<proteinExistence type="predicted"/>
<reference evidence="1" key="1">
    <citation type="journal article" date="2023" name="Plant J.">
        <title>Genome sequences and population genomics provide insights into the demographic history, inbreeding, and mutation load of two 'living fossil' tree species of Dipteronia.</title>
        <authorList>
            <person name="Feng Y."/>
            <person name="Comes H.P."/>
            <person name="Chen J."/>
            <person name="Zhu S."/>
            <person name="Lu R."/>
            <person name="Zhang X."/>
            <person name="Li P."/>
            <person name="Qiu J."/>
            <person name="Olsen K.M."/>
            <person name="Qiu Y."/>
        </authorList>
    </citation>
    <scope>NUCLEOTIDE SEQUENCE</scope>
    <source>
        <strain evidence="1">NBL</strain>
    </source>
</reference>
<dbReference type="GO" id="GO:0048471">
    <property type="term" value="C:perinuclear region of cytoplasm"/>
    <property type="evidence" value="ECO:0007669"/>
    <property type="project" value="TreeGrafter"/>
</dbReference>
<accession>A0AAE0AS75</accession>
<dbReference type="Pfam" id="PF13516">
    <property type="entry name" value="LRR_6"/>
    <property type="match status" value="5"/>
</dbReference>
<dbReference type="GO" id="GO:0005096">
    <property type="term" value="F:GTPase activator activity"/>
    <property type="evidence" value="ECO:0007669"/>
    <property type="project" value="UniProtKB-KW"/>
</dbReference>
<organism evidence="1 2">
    <name type="scientific">Dipteronia sinensis</name>
    <dbReference type="NCBI Taxonomy" id="43782"/>
    <lineage>
        <taxon>Eukaryota</taxon>
        <taxon>Viridiplantae</taxon>
        <taxon>Streptophyta</taxon>
        <taxon>Embryophyta</taxon>
        <taxon>Tracheophyta</taxon>
        <taxon>Spermatophyta</taxon>
        <taxon>Magnoliopsida</taxon>
        <taxon>eudicotyledons</taxon>
        <taxon>Gunneridae</taxon>
        <taxon>Pentapetalae</taxon>
        <taxon>rosids</taxon>
        <taxon>malvids</taxon>
        <taxon>Sapindales</taxon>
        <taxon>Sapindaceae</taxon>
        <taxon>Hippocastanoideae</taxon>
        <taxon>Acereae</taxon>
        <taxon>Dipteronia</taxon>
    </lineage>
</organism>
<dbReference type="Gene3D" id="3.80.10.10">
    <property type="entry name" value="Ribonuclease Inhibitor"/>
    <property type="match status" value="3"/>
</dbReference>
<dbReference type="InterPro" id="IPR027038">
    <property type="entry name" value="RanGap"/>
</dbReference>
<dbReference type="InterPro" id="IPR001611">
    <property type="entry name" value="Leu-rich_rpt"/>
</dbReference>
<keyword evidence="2" id="KW-1185">Reference proteome</keyword>
<dbReference type="FunFam" id="3.80.10.10:FF:001374">
    <property type="entry name" value="RNI-like superfamily protein"/>
    <property type="match status" value="1"/>
</dbReference>
<dbReference type="EMBL" id="JANJYJ010000003">
    <property type="protein sequence ID" value="KAK3223243.1"/>
    <property type="molecule type" value="Genomic_DNA"/>
</dbReference>
<evidence type="ECO:0000313" key="1">
    <source>
        <dbReference type="EMBL" id="KAK3223243.1"/>
    </source>
</evidence>
<dbReference type="SUPFAM" id="SSF52047">
    <property type="entry name" value="RNI-like"/>
    <property type="match status" value="1"/>
</dbReference>
<evidence type="ECO:0000313" key="2">
    <source>
        <dbReference type="Proteomes" id="UP001281410"/>
    </source>
</evidence>
<dbReference type="Proteomes" id="UP001281410">
    <property type="component" value="Unassembled WGS sequence"/>
</dbReference>
<dbReference type="SMART" id="SM00368">
    <property type="entry name" value="LRR_RI"/>
    <property type="match status" value="9"/>
</dbReference>
<dbReference type="GO" id="GO:0006913">
    <property type="term" value="P:nucleocytoplasmic transport"/>
    <property type="evidence" value="ECO:0007669"/>
    <property type="project" value="TreeGrafter"/>
</dbReference>
<protein>
    <submittedName>
        <fullName evidence="1">Uncharacterized protein</fullName>
    </submittedName>
</protein>
<sequence>MTSSSTLSLYSHPKLSLRPRLSRSAYHVLLRNTVTFNVRRRLVVVTADGGASRRPSTGRRVVYRESQSQTALTTSPVKQVASSIAPAAVFLVATFVIWKVVEKLLTPKSSKTSAGESKSPAEGMKWSVAPGTNLLSNFTAKIFRESKQTLNEFAKELRSFSIVDMSGRNFGDDGLFFLAESLGYNQTAEEVSFAANGITAAGIKAFDGVLQSNVILKALNLSGNPIGDEGVKCLCDILVHNAGIQKLQVEYVIYFSMQGAKAVAELLKKNSNLRFLELNNNMIEYSGFTGLAEALLGNNTIRSIHLNGNYGGALGANALAKGLEGNKSLRELHLHGNSIGDEGVRALMLGLSSHKGKLTVLDIGNNSISAKGAFHVAEYIKNSKSLLWLNLYMNDIGDEGAKKIADALKQNRAITTIDLGGNNIHASAATELAQVLKDNSVITTLDLAYNPIGADGAKAITEVLKFHGNINTLKLAGSKRCRGCCRYVEI</sequence>
<comment type="caution">
    <text evidence="1">The sequence shown here is derived from an EMBL/GenBank/DDBJ whole genome shotgun (WGS) entry which is preliminary data.</text>
</comment>